<name>A0AC60PAT3_IXOPE</name>
<evidence type="ECO:0000313" key="2">
    <source>
        <dbReference type="Proteomes" id="UP000805193"/>
    </source>
</evidence>
<protein>
    <submittedName>
        <fullName evidence="1">Uncharacterized protein</fullName>
    </submittedName>
</protein>
<gene>
    <name evidence="1" type="ORF">HPB47_006589</name>
</gene>
<accession>A0AC60PAT3</accession>
<organism evidence="1 2">
    <name type="scientific">Ixodes persulcatus</name>
    <name type="common">Taiga tick</name>
    <dbReference type="NCBI Taxonomy" id="34615"/>
    <lineage>
        <taxon>Eukaryota</taxon>
        <taxon>Metazoa</taxon>
        <taxon>Ecdysozoa</taxon>
        <taxon>Arthropoda</taxon>
        <taxon>Chelicerata</taxon>
        <taxon>Arachnida</taxon>
        <taxon>Acari</taxon>
        <taxon>Parasitiformes</taxon>
        <taxon>Ixodida</taxon>
        <taxon>Ixodoidea</taxon>
        <taxon>Ixodidae</taxon>
        <taxon>Ixodinae</taxon>
        <taxon>Ixodes</taxon>
    </lineage>
</organism>
<dbReference type="Proteomes" id="UP000805193">
    <property type="component" value="Unassembled WGS sequence"/>
</dbReference>
<sequence length="181" mass="19979">MSEEALIQVLGQYGKVKGPRHVTYRDRPDIRTGTRVVKLEMSKPVPNFIHVQGHRVMVDYCGKPGCTVPCLQCGYGHATTACTQQKSYAAVRPRDDQPRGLQPPRVPEARENPERLVVEFDPSIHHLAQTHSPALSPARTHLRPQASRPSRQSQPPPTALKTLTSSTPTQDGSSSSREMAT</sequence>
<dbReference type="EMBL" id="JABSTQ010010969">
    <property type="protein sequence ID" value="KAG0416228.1"/>
    <property type="molecule type" value="Genomic_DNA"/>
</dbReference>
<comment type="caution">
    <text evidence="1">The sequence shown here is derived from an EMBL/GenBank/DDBJ whole genome shotgun (WGS) entry which is preliminary data.</text>
</comment>
<reference evidence="1 2" key="1">
    <citation type="journal article" date="2020" name="Cell">
        <title>Large-Scale Comparative Analyses of Tick Genomes Elucidate Their Genetic Diversity and Vector Capacities.</title>
        <authorList>
            <consortium name="Tick Genome and Microbiome Consortium (TIGMIC)"/>
            <person name="Jia N."/>
            <person name="Wang J."/>
            <person name="Shi W."/>
            <person name="Du L."/>
            <person name="Sun Y."/>
            <person name="Zhan W."/>
            <person name="Jiang J.F."/>
            <person name="Wang Q."/>
            <person name="Zhang B."/>
            <person name="Ji P."/>
            <person name="Bell-Sakyi L."/>
            <person name="Cui X.M."/>
            <person name="Yuan T.T."/>
            <person name="Jiang B.G."/>
            <person name="Yang W.F."/>
            <person name="Lam T.T."/>
            <person name="Chang Q.C."/>
            <person name="Ding S.J."/>
            <person name="Wang X.J."/>
            <person name="Zhu J.G."/>
            <person name="Ruan X.D."/>
            <person name="Zhao L."/>
            <person name="Wei J.T."/>
            <person name="Ye R.Z."/>
            <person name="Que T.C."/>
            <person name="Du C.H."/>
            <person name="Zhou Y.H."/>
            <person name="Cheng J.X."/>
            <person name="Dai P.F."/>
            <person name="Guo W.B."/>
            <person name="Han X.H."/>
            <person name="Huang E.J."/>
            <person name="Li L.F."/>
            <person name="Wei W."/>
            <person name="Gao Y.C."/>
            <person name="Liu J.Z."/>
            <person name="Shao H.Z."/>
            <person name="Wang X."/>
            <person name="Wang C.C."/>
            <person name="Yang T.C."/>
            <person name="Huo Q.B."/>
            <person name="Li W."/>
            <person name="Chen H.Y."/>
            <person name="Chen S.E."/>
            <person name="Zhou L.G."/>
            <person name="Ni X.B."/>
            <person name="Tian J.H."/>
            <person name="Sheng Y."/>
            <person name="Liu T."/>
            <person name="Pan Y.S."/>
            <person name="Xia L.Y."/>
            <person name="Li J."/>
            <person name="Zhao F."/>
            <person name="Cao W.C."/>
        </authorList>
    </citation>
    <scope>NUCLEOTIDE SEQUENCE [LARGE SCALE GENOMIC DNA]</scope>
    <source>
        <strain evidence="1">Iper-2018</strain>
    </source>
</reference>
<proteinExistence type="predicted"/>
<keyword evidence="2" id="KW-1185">Reference proteome</keyword>
<evidence type="ECO:0000313" key="1">
    <source>
        <dbReference type="EMBL" id="KAG0416228.1"/>
    </source>
</evidence>